<evidence type="ECO:0000256" key="1">
    <source>
        <dbReference type="ARBA" id="ARBA00008766"/>
    </source>
</evidence>
<dbReference type="InterPro" id="IPR033740">
    <property type="entry name" value="Pept_M24B"/>
</dbReference>
<sequence length="601" mass="68463">MREELKQFREAMKKRGVTVYYQPYSDAHGSEDISARDQSVREISGFTGDSCTLVVLEKEAYIWTDSRFFVQAEIELKDSGVGLMKAGVPGTPSITAYLEEKFPEGGTLAFYAPLLGTKTGKELKELVEKKKGKLITDLDLVDDIWKDRPERSHEPIWVHELKYTGEEAKSKIDRVQEAMKKLDSTVFLTGRLDEISWVTNLHGSDIACNPVFLSYLMVKPRSAKLFCQENALTEEAKKYLADQGIKTGSYDDFLAEVGKLKDERVLTDLRDLNYAVYNAVADKNTIVDALSPISLMKIVKNETELQGFRDCHVRDGVHLTKFLYWLKKTIKEGKADNYTEYDLGEKLNSFRAADPKYIELSFPTIPAYQANAAMAHYMPSKEQSSVVKPEGLFLVDSGAHYLDGTTDVTRTIALGDITPEQSRDYTLAVIGMLNLMFAVFPYYATAPNLDTYARQTMWRYGRDFGHGTGHGVGFVNNVHELPVSVRPWVHPDYRREVAFEPGMVTSDEPGVYIDGAYGIRIENMLICVKDTEHEGFNCFENLTWAPLDPDALDLSVMSKDDIRRFNKYQKRVRKTIAPLLPEEEREWLIHETRKIRREKKH</sequence>
<reference evidence="7 8" key="1">
    <citation type="submission" date="2011-10" db="EMBL/GenBank/DDBJ databases">
        <title>The Genome Sequence of Lachnospiraceae bacterium ACC2.</title>
        <authorList>
            <consortium name="The Broad Institute Genome Sequencing Platform"/>
            <person name="Earl A."/>
            <person name="Ward D."/>
            <person name="Feldgarden M."/>
            <person name="Gevers D."/>
            <person name="Sizova M."/>
            <person name="Hazen A."/>
            <person name="Epstein S."/>
            <person name="Young S.K."/>
            <person name="Zeng Q."/>
            <person name="Gargeya S."/>
            <person name="Fitzgerald M."/>
            <person name="Haas B."/>
            <person name="Abouelleil A."/>
            <person name="Alvarado L."/>
            <person name="Arachchi H.M."/>
            <person name="Berlin A."/>
            <person name="Brown A."/>
            <person name="Chapman S.B."/>
            <person name="Chen Z."/>
            <person name="Dunbar C."/>
            <person name="Freedman E."/>
            <person name="Gearin G."/>
            <person name="Goldberg J."/>
            <person name="Griggs A."/>
            <person name="Gujja S."/>
            <person name="Heiman D."/>
            <person name="Howarth C."/>
            <person name="Larson L."/>
            <person name="Lui A."/>
            <person name="MacDonald P.J.P."/>
            <person name="Montmayeur A."/>
            <person name="Murphy C."/>
            <person name="Neiman D."/>
            <person name="Pearson M."/>
            <person name="Priest M."/>
            <person name="Roberts A."/>
            <person name="Saif S."/>
            <person name="Shea T."/>
            <person name="Shenoy N."/>
            <person name="Sisk P."/>
            <person name="Stolte C."/>
            <person name="Sykes S."/>
            <person name="Wortman J."/>
            <person name="Nusbaum C."/>
            <person name="Birren B."/>
        </authorList>
    </citation>
    <scope>NUCLEOTIDE SEQUENCE [LARGE SCALE GENOMIC DNA]</scope>
    <source>
        <strain evidence="7 8">ACC2</strain>
    </source>
</reference>
<feature type="domain" description="Peptidase M24 C-terminal" evidence="6">
    <location>
        <begin position="536"/>
        <end position="595"/>
    </location>
</feature>
<dbReference type="FunFam" id="3.90.230.10:FF:000009">
    <property type="entry name" value="xaa-Pro aminopeptidase 2"/>
    <property type="match status" value="1"/>
</dbReference>
<dbReference type="EMBL" id="AGEL01000003">
    <property type="protein sequence ID" value="EHO17940.1"/>
    <property type="molecule type" value="Genomic_DNA"/>
</dbReference>
<gene>
    <name evidence="7" type="ORF">HMPREF9623_00124</name>
</gene>
<evidence type="ECO:0000259" key="4">
    <source>
        <dbReference type="Pfam" id="PF00557"/>
    </source>
</evidence>
<name>A0AA37DGX6_9FIRM</name>
<feature type="domain" description="Peptidase M24" evidence="4">
    <location>
        <begin position="312"/>
        <end position="527"/>
    </location>
</feature>
<dbReference type="InterPro" id="IPR000994">
    <property type="entry name" value="Pept_M24"/>
</dbReference>
<evidence type="ECO:0000313" key="8">
    <source>
        <dbReference type="Proteomes" id="UP000018466"/>
    </source>
</evidence>
<dbReference type="Gene3D" id="3.40.350.10">
    <property type="entry name" value="Creatinase/prolidase N-terminal domain"/>
    <property type="match status" value="2"/>
</dbReference>
<dbReference type="InterPro" id="IPR029149">
    <property type="entry name" value="Creatin/AminoP/Spt16_N"/>
</dbReference>
<evidence type="ECO:0000313" key="7">
    <source>
        <dbReference type="EMBL" id="EHO17940.1"/>
    </source>
</evidence>
<dbReference type="Gene3D" id="3.90.230.10">
    <property type="entry name" value="Creatinase/methionine aminopeptidase superfamily"/>
    <property type="match status" value="1"/>
</dbReference>
<dbReference type="PANTHER" id="PTHR43763:SF6">
    <property type="entry name" value="XAA-PRO AMINOPEPTIDASE 1"/>
    <property type="match status" value="1"/>
</dbReference>
<dbReference type="InterPro" id="IPR032416">
    <property type="entry name" value="Peptidase_M24_C"/>
</dbReference>
<dbReference type="RefSeq" id="WP_009531959.1">
    <property type="nucleotide sequence ID" value="NZ_JH590861.1"/>
</dbReference>
<keyword evidence="3" id="KW-0378">Hydrolase</keyword>
<organism evidence="7 8">
    <name type="scientific">Stomatobaculum longum</name>
    <dbReference type="NCBI Taxonomy" id="796942"/>
    <lineage>
        <taxon>Bacteria</taxon>
        <taxon>Bacillati</taxon>
        <taxon>Bacillota</taxon>
        <taxon>Clostridia</taxon>
        <taxon>Lachnospirales</taxon>
        <taxon>Lachnospiraceae</taxon>
        <taxon>Stomatobaculum</taxon>
    </lineage>
</organism>
<dbReference type="InterPro" id="IPR000587">
    <property type="entry name" value="Creatinase_N"/>
</dbReference>
<dbReference type="AlphaFoldDB" id="A0AA37DGX6"/>
<accession>A0AA37DGX6</accession>
<protein>
    <recommendedName>
        <fullName evidence="9">Peptidase M24 domain-containing protein</fullName>
    </recommendedName>
</protein>
<keyword evidence="2" id="KW-0479">Metal-binding</keyword>
<feature type="domain" description="Creatinase N-terminal" evidence="5">
    <location>
        <begin position="6"/>
        <end position="130"/>
    </location>
</feature>
<keyword evidence="8" id="KW-1185">Reference proteome</keyword>
<dbReference type="GO" id="GO:0046872">
    <property type="term" value="F:metal ion binding"/>
    <property type="evidence" value="ECO:0007669"/>
    <property type="project" value="UniProtKB-KW"/>
</dbReference>
<dbReference type="CDD" id="cd01085">
    <property type="entry name" value="APP"/>
    <property type="match status" value="1"/>
</dbReference>
<dbReference type="GeneID" id="86939923"/>
<dbReference type="PANTHER" id="PTHR43763">
    <property type="entry name" value="XAA-PRO AMINOPEPTIDASE 1"/>
    <property type="match status" value="1"/>
</dbReference>
<evidence type="ECO:0000259" key="6">
    <source>
        <dbReference type="Pfam" id="PF16188"/>
    </source>
</evidence>
<evidence type="ECO:0008006" key="9">
    <source>
        <dbReference type="Google" id="ProtNLM"/>
    </source>
</evidence>
<dbReference type="SUPFAM" id="SSF55920">
    <property type="entry name" value="Creatinase/aminopeptidase"/>
    <property type="match status" value="1"/>
</dbReference>
<evidence type="ECO:0000259" key="5">
    <source>
        <dbReference type="Pfam" id="PF01321"/>
    </source>
</evidence>
<evidence type="ECO:0000256" key="3">
    <source>
        <dbReference type="ARBA" id="ARBA00022801"/>
    </source>
</evidence>
<proteinExistence type="inferred from homology"/>
<comment type="caution">
    <text evidence="7">The sequence shown here is derived from an EMBL/GenBank/DDBJ whole genome shotgun (WGS) entry which is preliminary data.</text>
</comment>
<dbReference type="Pfam" id="PF16188">
    <property type="entry name" value="Peptidase_M24_C"/>
    <property type="match status" value="1"/>
</dbReference>
<dbReference type="GO" id="GO:0070006">
    <property type="term" value="F:metalloaminopeptidase activity"/>
    <property type="evidence" value="ECO:0007669"/>
    <property type="project" value="InterPro"/>
</dbReference>
<dbReference type="Pfam" id="PF16189">
    <property type="entry name" value="Creatinase_N_2"/>
    <property type="match status" value="1"/>
</dbReference>
<dbReference type="InterPro" id="IPR036005">
    <property type="entry name" value="Creatinase/aminopeptidase-like"/>
</dbReference>
<dbReference type="GO" id="GO:0005737">
    <property type="term" value="C:cytoplasm"/>
    <property type="evidence" value="ECO:0007669"/>
    <property type="project" value="UniProtKB-ARBA"/>
</dbReference>
<dbReference type="Pfam" id="PF00557">
    <property type="entry name" value="Peptidase_M24"/>
    <property type="match status" value="1"/>
</dbReference>
<dbReference type="Pfam" id="PF01321">
    <property type="entry name" value="Creatinase_N"/>
    <property type="match status" value="1"/>
</dbReference>
<dbReference type="InterPro" id="IPR050422">
    <property type="entry name" value="X-Pro_aminopeptidase_P"/>
</dbReference>
<comment type="similarity">
    <text evidence="1">Belongs to the peptidase M24B family.</text>
</comment>
<dbReference type="Proteomes" id="UP000018466">
    <property type="component" value="Unassembled WGS sequence"/>
</dbReference>
<evidence type="ECO:0000256" key="2">
    <source>
        <dbReference type="ARBA" id="ARBA00022723"/>
    </source>
</evidence>